<dbReference type="AlphaFoldDB" id="A0A2T0R9T0"/>
<dbReference type="EMBL" id="PVZF01000001">
    <property type="protein sequence ID" value="PRY17914.1"/>
    <property type="molecule type" value="Genomic_DNA"/>
</dbReference>
<keyword evidence="2" id="KW-1133">Transmembrane helix</keyword>
<comment type="caution">
    <text evidence="3">The sequence shown here is derived from an EMBL/GenBank/DDBJ whole genome shotgun (WGS) entry which is preliminary data.</text>
</comment>
<feature type="region of interest" description="Disordered" evidence="1">
    <location>
        <begin position="100"/>
        <end position="174"/>
    </location>
</feature>
<keyword evidence="4" id="KW-1185">Reference proteome</keyword>
<feature type="region of interest" description="Disordered" evidence="1">
    <location>
        <begin position="1"/>
        <end position="22"/>
    </location>
</feature>
<name>A0A2T0R9T0_9ACTN</name>
<evidence type="ECO:0000313" key="3">
    <source>
        <dbReference type="EMBL" id="PRY17914.1"/>
    </source>
</evidence>
<protein>
    <submittedName>
        <fullName evidence="3">Uncharacterized protein</fullName>
    </submittedName>
</protein>
<reference evidence="3 4" key="1">
    <citation type="submission" date="2018-03" db="EMBL/GenBank/DDBJ databases">
        <title>Genomic Encyclopedia of Archaeal and Bacterial Type Strains, Phase II (KMG-II): from individual species to whole genera.</title>
        <authorList>
            <person name="Goeker M."/>
        </authorList>
    </citation>
    <scope>NUCLEOTIDE SEQUENCE [LARGE SCALE GENOMIC DNA]</scope>
    <source>
        <strain evidence="3 4">DSM 19711</strain>
    </source>
</reference>
<feature type="transmembrane region" description="Helical" evidence="2">
    <location>
        <begin position="30"/>
        <end position="51"/>
    </location>
</feature>
<dbReference type="Proteomes" id="UP000238083">
    <property type="component" value="Unassembled WGS sequence"/>
</dbReference>
<evidence type="ECO:0000256" key="1">
    <source>
        <dbReference type="SAM" id="MobiDB-lite"/>
    </source>
</evidence>
<dbReference type="RefSeq" id="WP_106206035.1">
    <property type="nucleotide sequence ID" value="NZ_PVZF01000001.1"/>
</dbReference>
<organism evidence="3 4">
    <name type="scientific">Kineococcus rhizosphaerae</name>
    <dbReference type="NCBI Taxonomy" id="559628"/>
    <lineage>
        <taxon>Bacteria</taxon>
        <taxon>Bacillati</taxon>
        <taxon>Actinomycetota</taxon>
        <taxon>Actinomycetes</taxon>
        <taxon>Kineosporiales</taxon>
        <taxon>Kineosporiaceae</taxon>
        <taxon>Kineococcus</taxon>
    </lineage>
</organism>
<accession>A0A2T0R9T0</accession>
<feature type="compositionally biased region" description="Low complexity" evidence="1">
    <location>
        <begin position="116"/>
        <end position="160"/>
    </location>
</feature>
<keyword evidence="2" id="KW-0472">Membrane</keyword>
<evidence type="ECO:0000313" key="4">
    <source>
        <dbReference type="Proteomes" id="UP000238083"/>
    </source>
</evidence>
<dbReference type="OrthoDB" id="9966729at2"/>
<proteinExistence type="predicted"/>
<gene>
    <name evidence="3" type="ORF">CLV37_101156</name>
</gene>
<evidence type="ECO:0000256" key="2">
    <source>
        <dbReference type="SAM" id="Phobius"/>
    </source>
</evidence>
<keyword evidence="2" id="KW-0812">Transmembrane</keyword>
<sequence>MSDQTPQGGFSPGFDDPAPRGGFDGRARRALVAGAAGVVLLGSITGGYLWVSSGPTAETAVAVAPGGAPQASPTGAPSSAAPGFAPVGTNLFDDSFLPHDAPAVAGDGTSTGASMPAPVATSATSATSATPSAPVVPVPTATRDIGKSAGAAATPTSTPTRPAPATPTPTKSALPGWEISHYSYLEKAEDGVAGKFITQYTDGRGGYETTLLPGSVLYPADVTFVGLTKDMAHVHSNRGLRDGWYVPAGNALPDPGMGGSTKQLRLSAIRNSKVFYFQIDRGSWIEVAVDEKIPGTDFTVKGLNVEGFSQPGDNYFWLTDSKGVIWYGSVGGGEDAGLLF</sequence>